<dbReference type="GO" id="GO:0006355">
    <property type="term" value="P:regulation of DNA-templated transcription"/>
    <property type="evidence" value="ECO:0007669"/>
    <property type="project" value="InterPro"/>
</dbReference>
<dbReference type="Gene3D" id="1.10.1220.10">
    <property type="entry name" value="Met repressor-like"/>
    <property type="match status" value="1"/>
</dbReference>
<gene>
    <name evidence="2" type="ORF">EV383_5224</name>
</gene>
<reference evidence="2 3" key="1">
    <citation type="submission" date="2019-02" db="EMBL/GenBank/DDBJ databases">
        <title>Sequencing the genomes of 1000 actinobacteria strains.</title>
        <authorList>
            <person name="Klenk H.-P."/>
        </authorList>
    </citation>
    <scope>NUCLEOTIDE SEQUENCE [LARGE SCALE GENOMIC DNA]</scope>
    <source>
        <strain evidence="2 3">DSM 45779</strain>
    </source>
</reference>
<organism evidence="2 3">
    <name type="scientific">Pseudonocardia sediminis</name>
    <dbReference type="NCBI Taxonomy" id="1397368"/>
    <lineage>
        <taxon>Bacteria</taxon>
        <taxon>Bacillati</taxon>
        <taxon>Actinomycetota</taxon>
        <taxon>Actinomycetes</taxon>
        <taxon>Pseudonocardiales</taxon>
        <taxon>Pseudonocardiaceae</taxon>
        <taxon>Pseudonocardia</taxon>
    </lineage>
</organism>
<proteinExistence type="predicted"/>
<accession>A0A4Q7V2E8</accession>
<feature type="domain" description="Ribbon-helix-helix protein CopG" evidence="1">
    <location>
        <begin position="7"/>
        <end position="43"/>
    </location>
</feature>
<dbReference type="InterPro" id="IPR010985">
    <property type="entry name" value="Ribbon_hlx_hlx"/>
</dbReference>
<name>A0A4Q7V2E8_PSEST</name>
<dbReference type="Proteomes" id="UP000291591">
    <property type="component" value="Unassembled WGS sequence"/>
</dbReference>
<keyword evidence="3" id="KW-1185">Reference proteome</keyword>
<dbReference type="EMBL" id="SHKL01000001">
    <property type="protein sequence ID" value="RZT88285.1"/>
    <property type="molecule type" value="Genomic_DNA"/>
</dbReference>
<dbReference type="AlphaFoldDB" id="A0A4Q7V2E8"/>
<comment type="caution">
    <text evidence="2">The sequence shown here is derived from an EMBL/GenBank/DDBJ whole genome shotgun (WGS) entry which is preliminary data.</text>
</comment>
<dbReference type="InterPro" id="IPR013321">
    <property type="entry name" value="Arc_rbn_hlx_hlx"/>
</dbReference>
<dbReference type="SUPFAM" id="SSF47598">
    <property type="entry name" value="Ribbon-helix-helix"/>
    <property type="match status" value="1"/>
</dbReference>
<dbReference type="InterPro" id="IPR002145">
    <property type="entry name" value="CopG"/>
</dbReference>
<sequence length="88" mass="9618">MLWCMNRTNIYLSDGQRAELDARARAEGISRAELVRRILDRALQGGSDDLDSDLAAIDGSFGALSDVDLTVERGDGARGDHLERIASR</sequence>
<evidence type="ECO:0000259" key="1">
    <source>
        <dbReference type="Pfam" id="PF01402"/>
    </source>
</evidence>
<protein>
    <submittedName>
        <fullName evidence="2">CopG family transcriptional regulator</fullName>
    </submittedName>
</protein>
<evidence type="ECO:0000313" key="3">
    <source>
        <dbReference type="Proteomes" id="UP000291591"/>
    </source>
</evidence>
<evidence type="ECO:0000313" key="2">
    <source>
        <dbReference type="EMBL" id="RZT88285.1"/>
    </source>
</evidence>
<dbReference type="Pfam" id="PF01402">
    <property type="entry name" value="RHH_1"/>
    <property type="match status" value="1"/>
</dbReference>
<dbReference type="CDD" id="cd21631">
    <property type="entry name" value="RHH_CopG_NikR-like"/>
    <property type="match status" value="1"/>
</dbReference>